<sequence length="320" mass="37242">MIAIVIPYYKLQFFDETLQSLKNQTDKRFKVYIGNDSSPEDPQFLLDKFKGAFEYNYHIFDSNLGGTSLVKQWHRCIALTETEDWIMILGDDDVLSDNVVELFYKNQKEIQEKNINVVRLATKVINEKGEVFLDKFTHPVLENAQDFLTRKFSKKTRSSLSEHLFKKEIVEHKKFKDLNLAWHSDDLAILEFSTPNFIYSINDAHLSIRVSSLSITGDSSTNDLKNWATFEFCEILFSKYTASFTKGQKKVILQKLEVAFLNIPSFATYKTMIAYHVKQIGFISAIKFQFRLIKYKIILILKKLKIFAAVYAVYAKIVKK</sequence>
<comment type="caution">
    <text evidence="2">The sequence shown here is derived from an EMBL/GenBank/DDBJ whole genome shotgun (WGS) entry which is preliminary data.</text>
</comment>
<keyword evidence="2" id="KW-0808">Transferase</keyword>
<reference evidence="2 3" key="1">
    <citation type="submission" date="2014-09" db="EMBL/GenBank/DDBJ databases">
        <title>Genome sequence of Flavobacterium aquidurense RC62.</title>
        <authorList>
            <person name="Kim J.F."/>
            <person name="Kwak M.-J."/>
        </authorList>
    </citation>
    <scope>NUCLEOTIDE SEQUENCE [LARGE SCALE GENOMIC DNA]</scope>
    <source>
        <strain evidence="2 3">RC62</strain>
    </source>
</reference>
<evidence type="ECO:0000313" key="2">
    <source>
        <dbReference type="EMBL" id="KQB41569.1"/>
    </source>
</evidence>
<proteinExistence type="predicted"/>
<dbReference type="Proteomes" id="UP000050443">
    <property type="component" value="Unassembled WGS sequence"/>
</dbReference>
<dbReference type="CDD" id="cd00761">
    <property type="entry name" value="Glyco_tranf_GTA_type"/>
    <property type="match status" value="1"/>
</dbReference>
<name>A0A0Q0WB71_9FLAO</name>
<dbReference type="PATRIC" id="fig|362413.3.peg.3840"/>
<dbReference type="SUPFAM" id="SSF53448">
    <property type="entry name" value="Nucleotide-diphospho-sugar transferases"/>
    <property type="match status" value="1"/>
</dbReference>
<dbReference type="PANTHER" id="PTHR22916:SF3">
    <property type="entry name" value="UDP-GLCNAC:BETAGAL BETA-1,3-N-ACETYLGLUCOSAMINYLTRANSFERASE-LIKE PROTEIN 1"/>
    <property type="match status" value="1"/>
</dbReference>
<dbReference type="EMBL" id="JRLF01000007">
    <property type="protein sequence ID" value="KQB41569.1"/>
    <property type="molecule type" value="Genomic_DNA"/>
</dbReference>
<dbReference type="PANTHER" id="PTHR22916">
    <property type="entry name" value="GLYCOSYLTRANSFERASE"/>
    <property type="match status" value="1"/>
</dbReference>
<gene>
    <name evidence="2" type="ORF">RC62_3914</name>
</gene>
<evidence type="ECO:0000259" key="1">
    <source>
        <dbReference type="Pfam" id="PF00535"/>
    </source>
</evidence>
<feature type="domain" description="Glycosyltransferase 2-like" evidence="1">
    <location>
        <begin position="4"/>
        <end position="113"/>
    </location>
</feature>
<dbReference type="Gene3D" id="3.90.550.10">
    <property type="entry name" value="Spore Coat Polysaccharide Biosynthesis Protein SpsA, Chain A"/>
    <property type="match status" value="1"/>
</dbReference>
<dbReference type="RefSeq" id="WP_167343847.1">
    <property type="nucleotide sequence ID" value="NZ_JRLF01000007.1"/>
</dbReference>
<dbReference type="STRING" id="362413.RC62_3914"/>
<dbReference type="Pfam" id="PF00535">
    <property type="entry name" value="Glycos_transf_2"/>
    <property type="match status" value="1"/>
</dbReference>
<protein>
    <submittedName>
        <fullName evidence="2">Glycosyl transferase, group 2 family protein</fullName>
    </submittedName>
</protein>
<evidence type="ECO:0000313" key="3">
    <source>
        <dbReference type="Proteomes" id="UP000050443"/>
    </source>
</evidence>
<dbReference type="InterPro" id="IPR029044">
    <property type="entry name" value="Nucleotide-diphossugar_trans"/>
</dbReference>
<dbReference type="GO" id="GO:0016758">
    <property type="term" value="F:hexosyltransferase activity"/>
    <property type="evidence" value="ECO:0007669"/>
    <property type="project" value="UniProtKB-ARBA"/>
</dbReference>
<organism evidence="2 3">
    <name type="scientific">Flavobacterium aquidurense</name>
    <dbReference type="NCBI Taxonomy" id="362413"/>
    <lineage>
        <taxon>Bacteria</taxon>
        <taxon>Pseudomonadati</taxon>
        <taxon>Bacteroidota</taxon>
        <taxon>Flavobacteriia</taxon>
        <taxon>Flavobacteriales</taxon>
        <taxon>Flavobacteriaceae</taxon>
        <taxon>Flavobacterium</taxon>
    </lineage>
</organism>
<accession>A0A0Q0WB71</accession>
<dbReference type="InterPro" id="IPR001173">
    <property type="entry name" value="Glyco_trans_2-like"/>
</dbReference>
<dbReference type="AlphaFoldDB" id="A0A0Q0WB71"/>